<comment type="caution">
    <text evidence="7">The sequence shown here is derived from an EMBL/GenBank/DDBJ whole genome shotgun (WGS) entry which is preliminary data.</text>
</comment>
<feature type="domain" description="RanBP2-type" evidence="6">
    <location>
        <begin position="2"/>
        <end position="31"/>
    </location>
</feature>
<dbReference type="PROSITE" id="PS01358">
    <property type="entry name" value="ZF_RANBP2_1"/>
    <property type="match status" value="1"/>
</dbReference>
<name>Q4TAK7_TETNG</name>
<evidence type="ECO:0000256" key="2">
    <source>
        <dbReference type="ARBA" id="ARBA00022771"/>
    </source>
</evidence>
<dbReference type="OrthoDB" id="79830at2759"/>
<keyword evidence="5" id="KW-0732">Signal</keyword>
<evidence type="ECO:0000256" key="4">
    <source>
        <dbReference type="PROSITE-ProRule" id="PRU00322"/>
    </source>
</evidence>
<dbReference type="PROSITE" id="PS50199">
    <property type="entry name" value="ZF_RANBP2_2"/>
    <property type="match status" value="2"/>
</dbReference>
<keyword evidence="2 4" id="KW-0863">Zinc-finger</keyword>
<dbReference type="InterPro" id="IPR036443">
    <property type="entry name" value="Znf_RanBP2_sf"/>
</dbReference>
<keyword evidence="1" id="KW-0479">Metal-binding</keyword>
<dbReference type="EMBL" id="CAAE01007301">
    <property type="protein sequence ID" value="CAF90075.1"/>
    <property type="molecule type" value="Genomic_DNA"/>
</dbReference>
<accession>Q4TAK7</accession>
<dbReference type="SUPFAM" id="SSF90209">
    <property type="entry name" value="Ran binding protein zinc finger-like"/>
    <property type="match status" value="2"/>
</dbReference>
<protein>
    <submittedName>
        <fullName evidence="7">(spotted green pufferfish) hypothetical protein</fullName>
    </submittedName>
</protein>
<dbReference type="KEGG" id="tng:GSTEN00004158G001"/>
<organism evidence="7">
    <name type="scientific">Tetraodon nigroviridis</name>
    <name type="common">Spotted green pufferfish</name>
    <name type="synonym">Chelonodon nigroviridis</name>
    <dbReference type="NCBI Taxonomy" id="99883"/>
    <lineage>
        <taxon>Eukaryota</taxon>
        <taxon>Metazoa</taxon>
        <taxon>Chordata</taxon>
        <taxon>Craniata</taxon>
        <taxon>Vertebrata</taxon>
        <taxon>Euteleostomi</taxon>
        <taxon>Actinopterygii</taxon>
        <taxon>Neopterygii</taxon>
        <taxon>Teleostei</taxon>
        <taxon>Neoteleostei</taxon>
        <taxon>Acanthomorphata</taxon>
        <taxon>Eupercaria</taxon>
        <taxon>Tetraodontiformes</taxon>
        <taxon>Tetradontoidea</taxon>
        <taxon>Tetraodontidae</taxon>
        <taxon>Tetraodon</taxon>
    </lineage>
</organism>
<evidence type="ECO:0000313" key="7">
    <source>
        <dbReference type="EMBL" id="CAF90075.1"/>
    </source>
</evidence>
<feature type="domain" description="RanBP2-type" evidence="6">
    <location>
        <begin position="41"/>
        <end position="70"/>
    </location>
</feature>
<dbReference type="Gene3D" id="4.10.1060.10">
    <property type="entry name" value="Zinc finger, RanBP2-type"/>
    <property type="match status" value="2"/>
</dbReference>
<sequence length="78" mass="8679">KKEGMWSCIFCLVRNQASAFRCIVCQAPHQTSTLKIMFPSKNGEWDCDTCLVRNNVSANEYVACQTPNPKVRALSAPA</sequence>
<gene>
    <name evidence="7" type="ORF">GSTENG00004158001</name>
</gene>
<dbReference type="InterPro" id="IPR001876">
    <property type="entry name" value="Znf_RanBP2"/>
</dbReference>
<dbReference type="Pfam" id="PF00641">
    <property type="entry name" value="Zn_ribbon_RanBP"/>
    <property type="match status" value="2"/>
</dbReference>
<proteinExistence type="predicted"/>
<reference evidence="7" key="2">
    <citation type="submission" date="2004-02" db="EMBL/GenBank/DDBJ databases">
        <authorList>
            <consortium name="Genoscope"/>
            <consortium name="Whitehead Institute Centre for Genome Research"/>
        </authorList>
    </citation>
    <scope>NUCLEOTIDE SEQUENCE</scope>
</reference>
<evidence type="ECO:0000256" key="1">
    <source>
        <dbReference type="ARBA" id="ARBA00022723"/>
    </source>
</evidence>
<feature type="signal peptide" evidence="5">
    <location>
        <begin position="1"/>
        <end position="19"/>
    </location>
</feature>
<dbReference type="SMART" id="SM00547">
    <property type="entry name" value="ZnF_RBZ"/>
    <property type="match status" value="2"/>
</dbReference>
<feature type="non-terminal residue" evidence="7">
    <location>
        <position position="1"/>
    </location>
</feature>
<dbReference type="FunFam" id="4.10.1060.10:FF:000003">
    <property type="entry name" value="E3 SUMO-protein ligase RanBP2"/>
    <property type="match status" value="1"/>
</dbReference>
<evidence type="ECO:0000256" key="3">
    <source>
        <dbReference type="ARBA" id="ARBA00022833"/>
    </source>
</evidence>
<reference evidence="7" key="1">
    <citation type="journal article" date="2004" name="Nature">
        <title>Genome duplication in the teleost fish Tetraodon nigroviridis reveals the early vertebrate proto-karyotype.</title>
        <authorList>
            <person name="Jaillon O."/>
            <person name="Aury J.-M."/>
            <person name="Brunet F."/>
            <person name="Petit J.-L."/>
            <person name="Stange-Thomann N."/>
            <person name="Mauceli E."/>
            <person name="Bouneau L."/>
            <person name="Fischer C."/>
            <person name="Ozouf-Costaz C."/>
            <person name="Bernot A."/>
            <person name="Nicaud S."/>
            <person name="Jaffe D."/>
            <person name="Fisher S."/>
            <person name="Lutfalla G."/>
            <person name="Dossat C."/>
            <person name="Segurens B."/>
            <person name="Dasilva C."/>
            <person name="Salanoubat M."/>
            <person name="Levy M."/>
            <person name="Boudet N."/>
            <person name="Castellano S."/>
            <person name="Anthouard V."/>
            <person name="Jubin C."/>
            <person name="Castelli V."/>
            <person name="Katinka M."/>
            <person name="Vacherie B."/>
            <person name="Biemont C."/>
            <person name="Skalli Z."/>
            <person name="Cattolico L."/>
            <person name="Poulain J."/>
            <person name="De Berardinis V."/>
            <person name="Cruaud C."/>
            <person name="Duprat S."/>
            <person name="Brottier P."/>
            <person name="Coutanceau J.-P."/>
            <person name="Gouzy J."/>
            <person name="Parra G."/>
            <person name="Lardier G."/>
            <person name="Chapple C."/>
            <person name="McKernan K.J."/>
            <person name="McEwan P."/>
            <person name="Bosak S."/>
            <person name="Kellis M."/>
            <person name="Volff J.-N."/>
            <person name="Guigo R."/>
            <person name="Zody M.C."/>
            <person name="Mesirov J."/>
            <person name="Lindblad-Toh K."/>
            <person name="Birren B."/>
            <person name="Nusbaum C."/>
            <person name="Kahn D."/>
            <person name="Robinson-Rechavi M."/>
            <person name="Laudet V."/>
            <person name="Schachter V."/>
            <person name="Quetier F."/>
            <person name="Saurin W."/>
            <person name="Scarpelli C."/>
            <person name="Wincker P."/>
            <person name="Lander E.S."/>
            <person name="Weissenbach J."/>
            <person name="Roest Crollius H."/>
        </authorList>
    </citation>
    <scope>NUCLEOTIDE SEQUENCE [LARGE SCALE GENOMIC DNA]</scope>
</reference>
<keyword evidence="3" id="KW-0862">Zinc</keyword>
<dbReference type="GO" id="GO:0008270">
    <property type="term" value="F:zinc ion binding"/>
    <property type="evidence" value="ECO:0007669"/>
    <property type="project" value="UniProtKB-KW"/>
</dbReference>
<dbReference type="AlphaFoldDB" id="Q4TAK7"/>
<feature type="chain" id="PRO_5004244635" evidence="5">
    <location>
        <begin position="20"/>
        <end position="78"/>
    </location>
</feature>
<evidence type="ECO:0000259" key="6">
    <source>
        <dbReference type="PROSITE" id="PS50199"/>
    </source>
</evidence>
<evidence type="ECO:0000256" key="5">
    <source>
        <dbReference type="SAM" id="SignalP"/>
    </source>
</evidence>